<evidence type="ECO:0000256" key="16">
    <source>
        <dbReference type="SAM" id="MobiDB-lite"/>
    </source>
</evidence>
<dbReference type="CDD" id="cd18809">
    <property type="entry name" value="SF1_C_RecD"/>
    <property type="match status" value="1"/>
</dbReference>
<feature type="DNA-binding region" evidence="15">
    <location>
        <begin position="915"/>
        <end position="934"/>
    </location>
</feature>
<comment type="similarity">
    <text evidence="15">Belongs to the helicase family. PIF1 subfamily.</text>
</comment>
<keyword evidence="12 15" id="KW-0413">Isomerase</keyword>
<comment type="cofactor">
    <cofactor evidence="1 15">
        <name>Mg(2+)</name>
        <dbReference type="ChEBI" id="CHEBI:18420"/>
    </cofactor>
</comment>
<proteinExistence type="inferred from homology"/>
<protein>
    <recommendedName>
        <fullName evidence="15">ATP-dependent DNA helicase PIF1</fullName>
        <ecNumber evidence="15">5.6.2.3</ecNumber>
    </recommendedName>
    <alternativeName>
        <fullName evidence="15">DNA 5'-3' helicase PIF1</fullName>
    </alternativeName>
    <alternativeName>
        <fullName evidence="15">DNA repair and recombination helicase PIF1</fullName>
    </alternativeName>
</protein>
<evidence type="ECO:0000256" key="15">
    <source>
        <dbReference type="HAMAP-Rule" id="MF_03176"/>
    </source>
</evidence>
<dbReference type="SMART" id="SM00382">
    <property type="entry name" value="AAA"/>
    <property type="match status" value="1"/>
</dbReference>
<keyword evidence="11 15" id="KW-0234">DNA repair</keyword>
<feature type="binding site" evidence="15">
    <location>
        <begin position="400"/>
        <end position="407"/>
    </location>
    <ligand>
        <name>ATP</name>
        <dbReference type="ChEBI" id="CHEBI:30616"/>
    </ligand>
</feature>
<evidence type="ECO:0000256" key="3">
    <source>
        <dbReference type="ARBA" id="ARBA00022741"/>
    </source>
</evidence>
<evidence type="ECO:0000259" key="17">
    <source>
        <dbReference type="SMART" id="SM00382"/>
    </source>
</evidence>
<dbReference type="InterPro" id="IPR048293">
    <property type="entry name" value="PIF1_RRM3_pfh1"/>
</dbReference>
<dbReference type="InterPro" id="IPR003593">
    <property type="entry name" value="AAA+_ATPase"/>
</dbReference>
<dbReference type="GO" id="GO:0005524">
    <property type="term" value="F:ATP binding"/>
    <property type="evidence" value="ECO:0007669"/>
    <property type="project" value="UniProtKB-UniRule"/>
</dbReference>
<dbReference type="InterPro" id="IPR051055">
    <property type="entry name" value="PIF1_helicase"/>
</dbReference>
<keyword evidence="5 15" id="KW-0378">Hydrolase</keyword>
<dbReference type="GO" id="GO:0000723">
    <property type="term" value="P:telomere maintenance"/>
    <property type="evidence" value="ECO:0007669"/>
    <property type="project" value="InterPro"/>
</dbReference>
<comment type="subcellular location">
    <subcellularLocation>
        <location evidence="2">Nucleus</location>
        <location evidence="2">Nucleolus</location>
    </subcellularLocation>
    <subcellularLocation>
        <location evidence="15">Nucleus</location>
    </subcellularLocation>
    <subcellularLocation>
        <location evidence="15">Mitochondrion</location>
    </subcellularLocation>
</comment>
<dbReference type="GO" id="GO:0003697">
    <property type="term" value="F:single-stranded DNA binding"/>
    <property type="evidence" value="ECO:0007669"/>
    <property type="project" value="UniProtKB-ARBA"/>
</dbReference>
<dbReference type="Pfam" id="PF05970">
    <property type="entry name" value="PIF1"/>
    <property type="match status" value="1"/>
</dbReference>
<evidence type="ECO:0000313" key="19">
    <source>
        <dbReference type="Proteomes" id="UP000292447"/>
    </source>
</evidence>
<evidence type="ECO:0000256" key="5">
    <source>
        <dbReference type="ARBA" id="ARBA00022801"/>
    </source>
</evidence>
<dbReference type="STRING" id="2163413.A0A4P6XSZ4"/>
<keyword evidence="8 15" id="KW-0238">DNA-binding</keyword>
<evidence type="ECO:0000313" key="18">
    <source>
        <dbReference type="EMBL" id="QBM90640.1"/>
    </source>
</evidence>
<evidence type="ECO:0000256" key="10">
    <source>
        <dbReference type="ARBA" id="ARBA00023172"/>
    </source>
</evidence>
<gene>
    <name evidence="18" type="primary">MPUL0F02240</name>
    <name evidence="15" type="synonym">PIF1</name>
    <name evidence="18" type="ORF">METSCH_F02240</name>
</gene>
<dbReference type="GO" id="GO:0005730">
    <property type="term" value="C:nucleolus"/>
    <property type="evidence" value="ECO:0007669"/>
    <property type="project" value="UniProtKB-SubCell"/>
</dbReference>
<evidence type="ECO:0000256" key="9">
    <source>
        <dbReference type="ARBA" id="ARBA00023128"/>
    </source>
</evidence>
<comment type="subunit">
    <text evidence="15">Monomer.</text>
</comment>
<dbReference type="Pfam" id="PF21530">
    <property type="entry name" value="Pif1_2B_dom"/>
    <property type="match status" value="1"/>
</dbReference>
<dbReference type="GO" id="GO:0016887">
    <property type="term" value="F:ATP hydrolysis activity"/>
    <property type="evidence" value="ECO:0007669"/>
    <property type="project" value="RHEA"/>
</dbReference>
<dbReference type="GO" id="GO:0043139">
    <property type="term" value="F:5'-3' DNA helicase activity"/>
    <property type="evidence" value="ECO:0007669"/>
    <property type="project" value="UniProtKB-UniRule"/>
</dbReference>
<evidence type="ECO:0000256" key="4">
    <source>
        <dbReference type="ARBA" id="ARBA00022763"/>
    </source>
</evidence>
<keyword evidence="10 15" id="KW-0233">DNA recombination</keyword>
<dbReference type="Proteomes" id="UP000292447">
    <property type="component" value="Chromosome VI"/>
</dbReference>
<evidence type="ECO:0000256" key="14">
    <source>
        <dbReference type="ARBA" id="ARBA00048954"/>
    </source>
</evidence>
<sequence length="968" mass="108499">MSRLITLLQAPKLAPILIIPEHPTHFWPSTELSVSSMTSQSVHGLVKTASTFRQIFFLPKILCRPRAFSTMFPIESAPPRHDKLLLETSPETLSMLQQIDFSSFADSDHSGKAKVGAADVLTESDDPFDSDDLEELLTMYPLTNSPSKNNASFVLSTQLLPLEDITKKNGNSMPLQAFLQAQKLPREMKVLGERQGSMTDVASNVSFRFKGASGKLSNLSSPDDYFSCKSEPEREVDFQAKLPLLNTKKADVTVKTESAAMNLAPQSSPAAKPSVQVCPQAAPAVRFSSPDKSLDINPKRARFSSPEKFQSYASQMQYRHFSTDNAEPKTVSNRWAHDANPTIQLATQQIKLNLPESEDTESQKSETHETTRTVKAFRLSKEQNHVLELAVRGKSIFFTGSAGTGKSILLKSIIKALKSKKGPGLVAVTASTGLAACNIGGITLHSFAGIGLGKGDLDALVKTVRRNRKSVTRWKETEVLIIDEISMIDGRLFQNLDQLARKIRRRANLPFGGIQVIVCGDFYQLPPVSKSEVQADGTHKKSDAIFAFETPAWEKALDHSIVLKEVFRQKGDQEFIDMLNDMRHGIVSPMASDEFRRLSRPLEVHEGIVPTELYATRNEVDRANSQKLARIKGEIKHYVARDGGSLPPAVRALWLSNFLAPQKLVLKENAQVMCIKNIDDTLVNGSLGKIIRFVDRDTYLCKRIHEELPDLDLKQFEKACKKERNTMLQDPETDYVFDFLASKHLKREQDSKARNKQDVKKEEALNEGIKTEDAQKEEPNNVDLKKIEVKTEVKDEVRPESPENSPDPTGPDMPCLSTQDENTKRKMDFIEELEKTSKAEEYPLVRFLCPDGVTTRDHLMEPERWDITDDKTEEVLVSRVQFPLMLAWALSIHKSQGQTLQKVRVDLSRIFENGQAYVALSRAVSREGLQVLNFRDDRVRTHPIVESFYASLSSADEIPHDETERSSA</sequence>
<dbReference type="InterPro" id="IPR010285">
    <property type="entry name" value="DNA_helicase_pif1-like_DEAD"/>
</dbReference>
<keyword evidence="7 15" id="KW-0067">ATP-binding</keyword>
<evidence type="ECO:0000256" key="1">
    <source>
        <dbReference type="ARBA" id="ARBA00001946"/>
    </source>
</evidence>
<feature type="domain" description="AAA+ ATPase" evidence="17">
    <location>
        <begin position="392"/>
        <end position="710"/>
    </location>
</feature>
<dbReference type="CDD" id="cd18037">
    <property type="entry name" value="DEXSc_Pif1_like"/>
    <property type="match status" value="1"/>
</dbReference>
<dbReference type="InterPro" id="IPR027417">
    <property type="entry name" value="P-loop_NTPase"/>
</dbReference>
<evidence type="ECO:0000256" key="2">
    <source>
        <dbReference type="ARBA" id="ARBA00004604"/>
    </source>
</evidence>
<dbReference type="InterPro" id="IPR049163">
    <property type="entry name" value="Pif1-like_2B_dom"/>
</dbReference>
<evidence type="ECO:0000256" key="13">
    <source>
        <dbReference type="ARBA" id="ARBA00023242"/>
    </source>
</evidence>
<evidence type="ECO:0000256" key="11">
    <source>
        <dbReference type="ARBA" id="ARBA00023204"/>
    </source>
</evidence>
<dbReference type="EC" id="5.6.2.3" evidence="15"/>
<keyword evidence="9 15" id="KW-0496">Mitochondrion</keyword>
<dbReference type="SUPFAM" id="SSF52540">
    <property type="entry name" value="P-loop containing nucleoside triphosphate hydrolases"/>
    <property type="match status" value="2"/>
</dbReference>
<dbReference type="PANTHER" id="PTHR47642:SF5">
    <property type="entry name" value="ATP-DEPENDENT DNA HELICASE"/>
    <property type="match status" value="1"/>
</dbReference>
<organism evidence="18 19">
    <name type="scientific">Metschnikowia aff. pulcherrima</name>
    <dbReference type="NCBI Taxonomy" id="2163413"/>
    <lineage>
        <taxon>Eukaryota</taxon>
        <taxon>Fungi</taxon>
        <taxon>Dikarya</taxon>
        <taxon>Ascomycota</taxon>
        <taxon>Saccharomycotina</taxon>
        <taxon>Pichiomycetes</taxon>
        <taxon>Metschnikowiaceae</taxon>
        <taxon>Metschnikowia</taxon>
    </lineage>
</organism>
<keyword evidence="13 15" id="KW-0539">Nucleus</keyword>
<dbReference type="GO" id="GO:0005739">
    <property type="term" value="C:mitochondrion"/>
    <property type="evidence" value="ECO:0007669"/>
    <property type="project" value="UniProtKB-SubCell"/>
</dbReference>
<keyword evidence="3 15" id="KW-0547">Nucleotide-binding</keyword>
<dbReference type="EMBL" id="CP034461">
    <property type="protein sequence ID" value="QBM90640.1"/>
    <property type="molecule type" value="Genomic_DNA"/>
</dbReference>
<dbReference type="FunFam" id="3.40.50.300:FF:001226">
    <property type="entry name" value="ATP-dependent DNA helicase PIF1"/>
    <property type="match status" value="1"/>
</dbReference>
<dbReference type="GO" id="GO:0006310">
    <property type="term" value="P:DNA recombination"/>
    <property type="evidence" value="ECO:0007669"/>
    <property type="project" value="UniProtKB-UniRule"/>
</dbReference>
<evidence type="ECO:0000256" key="8">
    <source>
        <dbReference type="ARBA" id="ARBA00023125"/>
    </source>
</evidence>
<dbReference type="PANTHER" id="PTHR47642">
    <property type="entry name" value="ATP-DEPENDENT DNA HELICASE"/>
    <property type="match status" value="1"/>
</dbReference>
<comment type="function">
    <text evidence="15">DNA-dependent ATPase and 5'-3' DNA helicase required for the maintenance of both mitochondrial and nuclear genome stability.</text>
</comment>
<feature type="compositionally biased region" description="Basic and acidic residues" evidence="16">
    <location>
        <begin position="748"/>
        <end position="801"/>
    </location>
</feature>
<comment type="catalytic activity">
    <reaction evidence="14 15">
        <text>ATP + H2O = ADP + phosphate + H(+)</text>
        <dbReference type="Rhea" id="RHEA:13065"/>
        <dbReference type="ChEBI" id="CHEBI:15377"/>
        <dbReference type="ChEBI" id="CHEBI:15378"/>
        <dbReference type="ChEBI" id="CHEBI:30616"/>
        <dbReference type="ChEBI" id="CHEBI:43474"/>
        <dbReference type="ChEBI" id="CHEBI:456216"/>
        <dbReference type="EC" id="5.6.2.3"/>
    </reaction>
</comment>
<evidence type="ECO:0000256" key="12">
    <source>
        <dbReference type="ARBA" id="ARBA00023235"/>
    </source>
</evidence>
<feature type="region of interest" description="Disordered" evidence="16">
    <location>
        <begin position="748"/>
        <end position="820"/>
    </location>
</feature>
<keyword evidence="6 15" id="KW-0347">Helicase</keyword>
<keyword evidence="19" id="KW-1185">Reference proteome</keyword>
<evidence type="ECO:0000256" key="6">
    <source>
        <dbReference type="ARBA" id="ARBA00022806"/>
    </source>
</evidence>
<keyword evidence="4 15" id="KW-0227">DNA damage</keyword>
<accession>A0A4P6XSZ4</accession>
<dbReference type="GO" id="GO:0006281">
    <property type="term" value="P:DNA repair"/>
    <property type="evidence" value="ECO:0007669"/>
    <property type="project" value="UniProtKB-UniRule"/>
</dbReference>
<dbReference type="AlphaFoldDB" id="A0A4P6XSZ4"/>
<dbReference type="Gene3D" id="3.40.50.300">
    <property type="entry name" value="P-loop containing nucleotide triphosphate hydrolases"/>
    <property type="match status" value="1"/>
</dbReference>
<evidence type="ECO:0000256" key="7">
    <source>
        <dbReference type="ARBA" id="ARBA00022840"/>
    </source>
</evidence>
<reference evidence="19" key="1">
    <citation type="submission" date="2019-03" db="EMBL/GenBank/DDBJ databases">
        <title>Snf2 controls pulcherriminic acid biosynthesis and connects pigmentation and antifungal activity of the yeast Metschnikowia pulcherrima.</title>
        <authorList>
            <person name="Gore-Lloyd D."/>
            <person name="Sumann I."/>
            <person name="Brachmann A.O."/>
            <person name="Schneeberger K."/>
            <person name="Ortiz-Merino R.A."/>
            <person name="Moreno-Beltran M."/>
            <person name="Schlaefli M."/>
            <person name="Kirner P."/>
            <person name="Santos Kron A."/>
            <person name="Wolfe K.H."/>
            <person name="Piel J."/>
            <person name="Ahrens C.H."/>
            <person name="Henk D."/>
            <person name="Freimoser F.M."/>
        </authorList>
    </citation>
    <scope>NUCLEOTIDE SEQUENCE [LARGE SCALE GENOMIC DNA]</scope>
    <source>
        <strain evidence="19">APC 1.2</strain>
    </source>
</reference>
<dbReference type="HAMAP" id="MF_03176">
    <property type="entry name" value="PIF1"/>
    <property type="match status" value="1"/>
</dbReference>
<name>A0A4P6XSZ4_9ASCO</name>